<feature type="binding site" evidence="4">
    <location>
        <position position="157"/>
    </location>
    <ligand>
        <name>Mg(2+)</name>
        <dbReference type="ChEBI" id="CHEBI:18420"/>
    </ligand>
</feature>
<dbReference type="SFLD" id="SFLDG00180">
    <property type="entry name" value="muconate_cycloisomerase"/>
    <property type="match status" value="1"/>
</dbReference>
<name>A0ABX0SBJ5_9ACTN</name>
<evidence type="ECO:0000259" key="5">
    <source>
        <dbReference type="SMART" id="SM00922"/>
    </source>
</evidence>
<dbReference type="EC" id="4.2.1.113" evidence="4"/>
<gene>
    <name evidence="4" type="primary">menC</name>
    <name evidence="6" type="ORF">FB473_000405</name>
</gene>
<dbReference type="Proteomes" id="UP000749311">
    <property type="component" value="Unassembled WGS sequence"/>
</dbReference>
<dbReference type="GO" id="GO:0043748">
    <property type="term" value="F:O-succinylbenzoate synthase activity"/>
    <property type="evidence" value="ECO:0007669"/>
    <property type="project" value="UniProtKB-EC"/>
</dbReference>
<dbReference type="EMBL" id="JAAMOZ010000001">
    <property type="protein sequence ID" value="NIH55760.1"/>
    <property type="molecule type" value="Genomic_DNA"/>
</dbReference>
<feature type="binding site" evidence="4">
    <location>
        <position position="185"/>
    </location>
    <ligand>
        <name>Mg(2+)</name>
        <dbReference type="ChEBI" id="CHEBI:18420"/>
    </ligand>
</feature>
<comment type="pathway">
    <text evidence="4">Quinol/quinone metabolism; 1,4-dihydroxy-2-naphthoate biosynthesis; 1,4-dihydroxy-2-naphthoate from chorismate: step 4/7.</text>
</comment>
<protein>
    <recommendedName>
        <fullName evidence="4">o-succinylbenzoate synthase</fullName>
        <shortName evidence="4">OSB synthase</shortName>
        <shortName evidence="4">OSBS</shortName>
        <ecNumber evidence="4">4.2.1.113</ecNumber>
    </recommendedName>
    <alternativeName>
        <fullName evidence="4">4-(2'-carboxyphenyl)-4-oxybutyric acid synthase</fullName>
    </alternativeName>
    <alternativeName>
        <fullName evidence="4">o-succinylbenzoic acid synthase</fullName>
    </alternativeName>
</protein>
<dbReference type="Pfam" id="PF18374">
    <property type="entry name" value="Enolase_like_N"/>
    <property type="match status" value="1"/>
</dbReference>
<dbReference type="HAMAP" id="MF_00470">
    <property type="entry name" value="MenC_1"/>
    <property type="match status" value="1"/>
</dbReference>
<keyword evidence="4" id="KW-0474">Menaquinone biosynthesis</keyword>
<evidence type="ECO:0000313" key="7">
    <source>
        <dbReference type="Proteomes" id="UP000749311"/>
    </source>
</evidence>
<evidence type="ECO:0000313" key="6">
    <source>
        <dbReference type="EMBL" id="NIH55760.1"/>
    </source>
</evidence>
<comment type="function">
    <text evidence="4">Converts 2-succinyl-6-hydroxy-2,4-cyclohexadiene-1-carboxylate (SHCHC) to 2-succinylbenzoate (OSB).</text>
</comment>
<comment type="cofactor">
    <cofactor evidence="4">
        <name>a divalent metal cation</name>
        <dbReference type="ChEBI" id="CHEBI:60240"/>
    </cofactor>
</comment>
<dbReference type="InterPro" id="IPR029065">
    <property type="entry name" value="Enolase_C-like"/>
</dbReference>
<comment type="catalytic activity">
    <reaction evidence="4">
        <text>(1R,6R)-6-hydroxy-2-succinyl-cyclohexa-2,4-diene-1-carboxylate = 2-succinylbenzoate + H2O</text>
        <dbReference type="Rhea" id="RHEA:10196"/>
        <dbReference type="ChEBI" id="CHEBI:15377"/>
        <dbReference type="ChEBI" id="CHEBI:18325"/>
        <dbReference type="ChEBI" id="CHEBI:58689"/>
        <dbReference type="EC" id="4.2.1.113"/>
    </reaction>
</comment>
<dbReference type="PANTHER" id="PTHR48073:SF2">
    <property type="entry name" value="O-SUCCINYLBENZOATE SYNTHASE"/>
    <property type="match status" value="1"/>
</dbReference>
<feature type="active site" description="Proton acceptor" evidence="4">
    <location>
        <position position="209"/>
    </location>
</feature>
<keyword evidence="7" id="KW-1185">Reference proteome</keyword>
<dbReference type="Pfam" id="PF13378">
    <property type="entry name" value="MR_MLE_C"/>
    <property type="match status" value="1"/>
</dbReference>
<keyword evidence="3 4" id="KW-0456">Lyase</keyword>
<dbReference type="InterPro" id="IPR010196">
    <property type="entry name" value="OSB_synthase_MenC1"/>
</dbReference>
<comment type="similarity">
    <text evidence="4">Belongs to the mandelate racemase/muconate lactonizing enzyme family. MenC type 1 subfamily.</text>
</comment>
<keyword evidence="1 4" id="KW-0479">Metal-binding</keyword>
<dbReference type="SUPFAM" id="SSF51604">
    <property type="entry name" value="Enolase C-terminal domain-like"/>
    <property type="match status" value="1"/>
</dbReference>
<accession>A0ABX0SBJ5</accession>
<evidence type="ECO:0000256" key="3">
    <source>
        <dbReference type="ARBA" id="ARBA00023239"/>
    </source>
</evidence>
<dbReference type="NCBIfam" id="NF002782">
    <property type="entry name" value="PRK02901.1"/>
    <property type="match status" value="1"/>
</dbReference>
<dbReference type="RefSeq" id="WP_167164362.1">
    <property type="nucleotide sequence ID" value="NZ_BAAAOO010000017.1"/>
</dbReference>
<organism evidence="6 7">
    <name type="scientific">Brooklawnia cerclae</name>
    <dbReference type="NCBI Taxonomy" id="349934"/>
    <lineage>
        <taxon>Bacteria</taxon>
        <taxon>Bacillati</taxon>
        <taxon>Actinomycetota</taxon>
        <taxon>Actinomycetes</taxon>
        <taxon>Propionibacteriales</taxon>
        <taxon>Propionibacteriaceae</taxon>
        <taxon>Brooklawnia</taxon>
    </lineage>
</organism>
<proteinExistence type="inferred from homology"/>
<dbReference type="InterPro" id="IPR013342">
    <property type="entry name" value="Mandelate_racemase_C"/>
</dbReference>
<dbReference type="CDD" id="cd03320">
    <property type="entry name" value="OSBS"/>
    <property type="match status" value="1"/>
</dbReference>
<sequence>MAVREFDEAVAYSIGLRTRFRGIDVREGMLLRSGEQWAEWSPFTEYDDAEAATWLRASLAEDDPVPLRTRVPVNVTVPVVTPDVARRLVEDSRCRTAKVKVADPRSSLEDDLHRLEAVRRALGPDGALRVDANGAWSVGEALVALRAMERFGLQYAEQPCRTVEELAELRRRLRAEHVAVPVAADESIRRSGDPMRVAELGAADVVVLKVQPLGGWRACLELVAALGLPAVISSALETSLGIWAGLRTAAALPSSSGPGGSVPACGLDTVRLFTGDAIAEPLISQDGEISVGERPVPDTAALARVRADADRQRWWRERLERCLRILDVPRRDASGGTR</sequence>
<keyword evidence="2 4" id="KW-0460">Magnesium</keyword>
<feature type="binding site" evidence="4">
    <location>
        <position position="131"/>
    </location>
    <ligand>
        <name>Mg(2+)</name>
        <dbReference type="ChEBI" id="CHEBI:18420"/>
    </ligand>
</feature>
<comment type="pathway">
    <text evidence="4">Quinol/quinone metabolism; menaquinone biosynthesis.</text>
</comment>
<feature type="active site" description="Proton donor" evidence="4">
    <location>
        <position position="100"/>
    </location>
</feature>
<dbReference type="SFLD" id="SFLDS00001">
    <property type="entry name" value="Enolase"/>
    <property type="match status" value="1"/>
</dbReference>
<reference evidence="6 7" key="1">
    <citation type="submission" date="2020-02" db="EMBL/GenBank/DDBJ databases">
        <title>Sequencing the genomes of 1000 actinobacteria strains.</title>
        <authorList>
            <person name="Klenk H.-P."/>
        </authorList>
    </citation>
    <scope>NUCLEOTIDE SEQUENCE [LARGE SCALE GENOMIC DNA]</scope>
    <source>
        <strain evidence="6 7">DSM 19609</strain>
    </source>
</reference>
<dbReference type="PANTHER" id="PTHR48073">
    <property type="entry name" value="O-SUCCINYLBENZOATE SYNTHASE-RELATED"/>
    <property type="match status" value="1"/>
</dbReference>
<dbReference type="SFLD" id="SFLDF00009">
    <property type="entry name" value="o-succinylbenzoate_synthase"/>
    <property type="match status" value="1"/>
</dbReference>
<dbReference type="InterPro" id="IPR036849">
    <property type="entry name" value="Enolase-like_C_sf"/>
</dbReference>
<dbReference type="SMART" id="SM00922">
    <property type="entry name" value="MR_MLE"/>
    <property type="match status" value="1"/>
</dbReference>
<evidence type="ECO:0000256" key="1">
    <source>
        <dbReference type="ARBA" id="ARBA00022723"/>
    </source>
</evidence>
<comment type="caution">
    <text evidence="6">The sequence shown here is derived from an EMBL/GenBank/DDBJ whole genome shotgun (WGS) entry which is preliminary data.</text>
</comment>
<feature type="domain" description="Mandelate racemase/muconate lactonizing enzyme C-terminal" evidence="5">
    <location>
        <begin position="78"/>
        <end position="176"/>
    </location>
</feature>
<evidence type="ECO:0000256" key="2">
    <source>
        <dbReference type="ARBA" id="ARBA00022842"/>
    </source>
</evidence>
<evidence type="ECO:0000256" key="4">
    <source>
        <dbReference type="HAMAP-Rule" id="MF_00470"/>
    </source>
</evidence>
<dbReference type="Gene3D" id="3.20.20.120">
    <property type="entry name" value="Enolase-like C-terminal domain"/>
    <property type="match status" value="1"/>
</dbReference>